<accession>A0A7R8UWT0</accession>
<dbReference type="InterPro" id="IPR001254">
    <property type="entry name" value="Trypsin_dom"/>
</dbReference>
<gene>
    <name evidence="3" type="ORF">HERILL_LOCUS11162</name>
</gene>
<dbReference type="AlphaFoldDB" id="A0A7R8UWT0"/>
<dbReference type="GO" id="GO:0006508">
    <property type="term" value="P:proteolysis"/>
    <property type="evidence" value="ECO:0007669"/>
    <property type="project" value="InterPro"/>
</dbReference>
<dbReference type="Gene3D" id="2.40.10.10">
    <property type="entry name" value="Trypsin-like serine proteases"/>
    <property type="match status" value="1"/>
</dbReference>
<name>A0A7R8UWT0_HERIL</name>
<dbReference type="PROSITE" id="PS00134">
    <property type="entry name" value="TRYPSIN_HIS"/>
    <property type="match status" value="1"/>
</dbReference>
<dbReference type="PANTHER" id="PTHR24252">
    <property type="entry name" value="ACROSIN-RELATED"/>
    <property type="match status" value="1"/>
</dbReference>
<dbReference type="FunFam" id="2.40.10.10:FF:000068">
    <property type="entry name" value="transmembrane protease serine 2"/>
    <property type="match status" value="1"/>
</dbReference>
<dbReference type="PANTHER" id="PTHR24252:SF18">
    <property type="entry name" value="OVOCHYMASE 1"/>
    <property type="match status" value="1"/>
</dbReference>
<evidence type="ECO:0000313" key="3">
    <source>
        <dbReference type="EMBL" id="CAD7088552.1"/>
    </source>
</evidence>
<dbReference type="InParanoid" id="A0A7R8UWT0"/>
<keyword evidence="4" id="KW-1185">Reference proteome</keyword>
<dbReference type="EMBL" id="LR899012">
    <property type="protein sequence ID" value="CAD7088552.1"/>
    <property type="molecule type" value="Genomic_DNA"/>
</dbReference>
<evidence type="ECO:0000259" key="2">
    <source>
        <dbReference type="PROSITE" id="PS50240"/>
    </source>
</evidence>
<dbReference type="Proteomes" id="UP000594454">
    <property type="component" value="Chromosome 4"/>
</dbReference>
<dbReference type="GO" id="GO:0004252">
    <property type="term" value="F:serine-type endopeptidase activity"/>
    <property type="evidence" value="ECO:0007669"/>
    <property type="project" value="InterPro"/>
</dbReference>
<dbReference type="InterPro" id="IPR043504">
    <property type="entry name" value="Peptidase_S1_PA_chymotrypsin"/>
</dbReference>
<dbReference type="OrthoDB" id="60866at2759"/>
<sequence length="132" mass="14415">MNISFLQDINLKIIPRVGHSQFAMTKLAIIALLGLFLPALAYVPKIVGIKSAIGGQFPYQVALKINGTFYCGGSIVSRNFVLTAAHCVADDYMKEYPASFFTVIAGTIDYENGGISKTVKKIHIHENYASRS</sequence>
<dbReference type="InterPro" id="IPR018114">
    <property type="entry name" value="TRYPSIN_HIS"/>
</dbReference>
<dbReference type="InterPro" id="IPR009003">
    <property type="entry name" value="Peptidase_S1_PA"/>
</dbReference>
<keyword evidence="1" id="KW-1015">Disulfide bond</keyword>
<evidence type="ECO:0000313" key="4">
    <source>
        <dbReference type="Proteomes" id="UP000594454"/>
    </source>
</evidence>
<dbReference type="PROSITE" id="PS50240">
    <property type="entry name" value="TRYPSIN_DOM"/>
    <property type="match status" value="1"/>
</dbReference>
<reference evidence="3 4" key="1">
    <citation type="submission" date="2020-11" db="EMBL/GenBank/DDBJ databases">
        <authorList>
            <person name="Wallbank WR R."/>
            <person name="Pardo Diaz C."/>
            <person name="Kozak K."/>
            <person name="Martin S."/>
            <person name="Jiggins C."/>
            <person name="Moest M."/>
            <person name="Warren A I."/>
            <person name="Generalovic N T."/>
            <person name="Byers J.R.P. K."/>
            <person name="Montejo-Kovacevich G."/>
            <person name="Yen C E."/>
        </authorList>
    </citation>
    <scope>NUCLEOTIDE SEQUENCE [LARGE SCALE GENOMIC DNA]</scope>
</reference>
<protein>
    <recommendedName>
        <fullName evidence="2">Peptidase S1 domain-containing protein</fullName>
    </recommendedName>
</protein>
<dbReference type="SUPFAM" id="SSF50494">
    <property type="entry name" value="Trypsin-like serine proteases"/>
    <property type="match status" value="1"/>
</dbReference>
<evidence type="ECO:0000256" key="1">
    <source>
        <dbReference type="ARBA" id="ARBA00023157"/>
    </source>
</evidence>
<organism evidence="3 4">
    <name type="scientific">Hermetia illucens</name>
    <name type="common">Black soldier fly</name>
    <dbReference type="NCBI Taxonomy" id="343691"/>
    <lineage>
        <taxon>Eukaryota</taxon>
        <taxon>Metazoa</taxon>
        <taxon>Ecdysozoa</taxon>
        <taxon>Arthropoda</taxon>
        <taxon>Hexapoda</taxon>
        <taxon>Insecta</taxon>
        <taxon>Pterygota</taxon>
        <taxon>Neoptera</taxon>
        <taxon>Endopterygota</taxon>
        <taxon>Diptera</taxon>
        <taxon>Brachycera</taxon>
        <taxon>Stratiomyomorpha</taxon>
        <taxon>Stratiomyidae</taxon>
        <taxon>Hermetiinae</taxon>
        <taxon>Hermetia</taxon>
    </lineage>
</organism>
<feature type="domain" description="Peptidase S1" evidence="2">
    <location>
        <begin position="46"/>
        <end position="132"/>
    </location>
</feature>
<dbReference type="Pfam" id="PF00089">
    <property type="entry name" value="Trypsin"/>
    <property type="match status" value="1"/>
</dbReference>
<proteinExistence type="predicted"/>